<dbReference type="GO" id="GO:0016020">
    <property type="term" value="C:membrane"/>
    <property type="evidence" value="ECO:0007669"/>
    <property type="project" value="UniProtKB-SubCell"/>
</dbReference>
<evidence type="ECO:0008006" key="8">
    <source>
        <dbReference type="Google" id="ProtNLM"/>
    </source>
</evidence>
<proteinExistence type="predicted"/>
<accession>A0A182FLH3</accession>
<keyword evidence="5" id="KW-0472">Membrane</keyword>
<dbReference type="PANTHER" id="PTHR19432:SF35">
    <property type="entry name" value="SOLUTE CARRIER FAMILY 45 MEMBER 3 ISOFORM X1"/>
    <property type="match status" value="1"/>
</dbReference>
<dbReference type="InterPro" id="IPR036259">
    <property type="entry name" value="MFS_trans_sf"/>
</dbReference>
<keyword evidence="7" id="KW-1185">Reference proteome</keyword>
<evidence type="ECO:0000313" key="6">
    <source>
        <dbReference type="EnsemblMetazoa" id="AALB007382-PA"/>
    </source>
</evidence>
<protein>
    <recommendedName>
        <fullName evidence="8">MFS transporter</fullName>
    </recommendedName>
</protein>
<keyword evidence="3" id="KW-0812">Transmembrane</keyword>
<evidence type="ECO:0000256" key="2">
    <source>
        <dbReference type="ARBA" id="ARBA00022448"/>
    </source>
</evidence>
<keyword evidence="2" id="KW-0813">Transport</keyword>
<evidence type="ECO:0000256" key="5">
    <source>
        <dbReference type="ARBA" id="ARBA00023136"/>
    </source>
</evidence>
<evidence type="ECO:0000256" key="1">
    <source>
        <dbReference type="ARBA" id="ARBA00004141"/>
    </source>
</evidence>
<evidence type="ECO:0000256" key="3">
    <source>
        <dbReference type="ARBA" id="ARBA00022692"/>
    </source>
</evidence>
<evidence type="ECO:0000313" key="7">
    <source>
        <dbReference type="Proteomes" id="UP000069272"/>
    </source>
</evidence>
<dbReference type="VEuPathDB" id="VectorBase:AALB20_033090"/>
<dbReference type="AlphaFoldDB" id="A0A182FLH3"/>
<dbReference type="Proteomes" id="UP000069272">
    <property type="component" value="Chromosome 3R"/>
</dbReference>
<reference evidence="6" key="2">
    <citation type="submission" date="2022-08" db="UniProtKB">
        <authorList>
            <consortium name="EnsemblMetazoa"/>
        </authorList>
    </citation>
    <scope>IDENTIFICATION</scope>
    <source>
        <strain evidence="6">STECLA/ALBI9_A</strain>
    </source>
</reference>
<evidence type="ECO:0000256" key="4">
    <source>
        <dbReference type="ARBA" id="ARBA00022989"/>
    </source>
</evidence>
<organism evidence="6 7">
    <name type="scientific">Anopheles albimanus</name>
    <name type="common">New world malaria mosquito</name>
    <dbReference type="NCBI Taxonomy" id="7167"/>
    <lineage>
        <taxon>Eukaryota</taxon>
        <taxon>Metazoa</taxon>
        <taxon>Ecdysozoa</taxon>
        <taxon>Arthropoda</taxon>
        <taxon>Hexapoda</taxon>
        <taxon>Insecta</taxon>
        <taxon>Pterygota</taxon>
        <taxon>Neoptera</taxon>
        <taxon>Endopterygota</taxon>
        <taxon>Diptera</taxon>
        <taxon>Nematocera</taxon>
        <taxon>Culicoidea</taxon>
        <taxon>Culicidae</taxon>
        <taxon>Anophelinae</taxon>
        <taxon>Anopheles</taxon>
    </lineage>
</organism>
<name>A0A182FLH3_ANOAL</name>
<dbReference type="VEuPathDB" id="VectorBase:AALB007382"/>
<sequence>MEQDPVETSNEVLQRLLDERFLYAASRPGPSYKHVFRSKSFLELVRLSLLALAIECFYATEVAFLAPILFSLGLPYTLMSMMWALPPIVGMLVIPAIGSVSDRSRLAWGRRRPAILALGIAVLLAMMLIPCGAVFAPTIGLDHLVWMVALTAVVVLERPMLSVEPLPWRFAQYRTMPVYLML</sequence>
<dbReference type="Gene3D" id="1.20.1250.20">
    <property type="entry name" value="MFS general substrate transporter like domains"/>
    <property type="match status" value="1"/>
</dbReference>
<dbReference type="SUPFAM" id="SSF103473">
    <property type="entry name" value="MFS general substrate transporter"/>
    <property type="match status" value="1"/>
</dbReference>
<dbReference type="GO" id="GO:0008506">
    <property type="term" value="F:sucrose:proton symporter activity"/>
    <property type="evidence" value="ECO:0007669"/>
    <property type="project" value="TreeGrafter"/>
</dbReference>
<dbReference type="EnsemblMetazoa" id="AALB007382-RA">
    <property type="protein sequence ID" value="AALB007382-PA"/>
    <property type="gene ID" value="AALB007382"/>
</dbReference>
<reference evidence="6 7" key="1">
    <citation type="journal article" date="2017" name="G3 (Bethesda)">
        <title>The Physical Genome Mapping of Anopheles albimanus Corrected Scaffold Misassemblies and Identified Interarm Rearrangements in Genus Anopheles.</title>
        <authorList>
            <person name="Artemov G.N."/>
            <person name="Peery A.N."/>
            <person name="Jiang X."/>
            <person name="Tu Z."/>
            <person name="Stegniy V.N."/>
            <person name="Sharakhova M.V."/>
            <person name="Sharakhov I.V."/>
        </authorList>
    </citation>
    <scope>NUCLEOTIDE SEQUENCE [LARGE SCALE GENOMIC DNA]</scope>
    <source>
        <strain evidence="6 7">ALBI9_A</strain>
    </source>
</reference>
<comment type="subcellular location">
    <subcellularLocation>
        <location evidence="1">Membrane</location>
        <topology evidence="1">Multi-pass membrane protein</topology>
    </subcellularLocation>
</comment>
<dbReference type="PANTHER" id="PTHR19432">
    <property type="entry name" value="SUGAR TRANSPORTER"/>
    <property type="match status" value="1"/>
</dbReference>
<keyword evidence="4" id="KW-1133">Transmembrane helix</keyword>